<keyword evidence="2" id="KW-1185">Reference proteome</keyword>
<dbReference type="EMBL" id="JAJNBZ010000029">
    <property type="protein sequence ID" value="MCE5172455.1"/>
    <property type="molecule type" value="Genomic_DNA"/>
</dbReference>
<reference evidence="1 2" key="1">
    <citation type="submission" date="2021-11" db="EMBL/GenBank/DDBJ databases">
        <title>Draft genome sequence of Paenibacillus profundus YoMME, a new Gram-positive bacteria with exoelectrogenic properties.</title>
        <authorList>
            <person name="Hubenova Y."/>
            <person name="Hubenova E."/>
            <person name="Manasiev Y."/>
            <person name="Peykov S."/>
            <person name="Mitov M."/>
        </authorList>
    </citation>
    <scope>NUCLEOTIDE SEQUENCE [LARGE SCALE GENOMIC DNA]</scope>
    <source>
        <strain evidence="1 2">YoMME</strain>
    </source>
</reference>
<evidence type="ECO:0000313" key="2">
    <source>
        <dbReference type="Proteomes" id="UP001199916"/>
    </source>
</evidence>
<sequence length="74" mass="8304">MKSSSSVWSDVDLIGKLADMKEDQYRLTLALSTLMELLVEKGLLTHEDIALKAEQLELWLTGELETSHEPCPMA</sequence>
<comment type="caution">
    <text evidence="1">The sequence shown here is derived from an EMBL/GenBank/DDBJ whole genome shotgun (WGS) entry which is preliminary data.</text>
</comment>
<dbReference type="Proteomes" id="UP001199916">
    <property type="component" value="Unassembled WGS sequence"/>
</dbReference>
<gene>
    <name evidence="1" type="ORF">LQV63_24570</name>
</gene>
<evidence type="ECO:0000313" key="1">
    <source>
        <dbReference type="EMBL" id="MCE5172455.1"/>
    </source>
</evidence>
<accession>A0ABS8YQ39</accession>
<name>A0ABS8YQ39_9BACL</name>
<organism evidence="1 2">
    <name type="scientific">Paenibacillus profundus</name>
    <dbReference type="NCBI Taxonomy" id="1173085"/>
    <lineage>
        <taxon>Bacteria</taxon>
        <taxon>Bacillati</taxon>
        <taxon>Bacillota</taxon>
        <taxon>Bacilli</taxon>
        <taxon>Bacillales</taxon>
        <taxon>Paenibacillaceae</taxon>
        <taxon>Paenibacillus</taxon>
    </lineage>
</organism>
<protein>
    <submittedName>
        <fullName evidence="1">Uncharacterized protein</fullName>
    </submittedName>
</protein>
<proteinExistence type="predicted"/>
<dbReference type="RefSeq" id="WP_233698625.1">
    <property type="nucleotide sequence ID" value="NZ_JAJNBZ010000029.1"/>
</dbReference>